<accession>A0A2S4JLY2</accession>
<dbReference type="AlphaFoldDB" id="A0A2S4JLY2"/>
<keyword evidence="2" id="KW-1185">Reference proteome</keyword>
<name>A0A2S4JLY2_9SPIO</name>
<protein>
    <submittedName>
        <fullName evidence="1">Uncharacterized protein</fullName>
    </submittedName>
</protein>
<gene>
    <name evidence="1" type="ORF">AU468_09620</name>
</gene>
<sequence>MRFSRSDLLVSLGAALAILCLGLAYYGEIQANSRGDESDQVGHIVFRRRTATRRPSRSLRWERLSNYALVYHGDTLRTAGQSEAGIVFDDGTTLDLLEHSLVALDVQGMIREIEFLEGTIFVGGDLQGSSLRSVRIGSVTISADSAEAVTISGDAREFSLDVARGEAEIITDQGETIRVSEHSTYTLNTSTGEGHHQPHRIIPLWPRQNSRLIHQYQEESSIPFRFSLAEAEAATTVPGESHLADPTGPADPVPPEGRELFLEIAPTGDFSSPSVVHRLAVPARAGEPETVSLPLGQGEWYWRLRAPGGDLSSPVRRFAVHHLPPPRLLAPTREKIFSYRAVPPRVRFAWQETPQATAYLLELSRDGEFSSGLRRYRTALPGISLEGLHEGSWYWRVQAVFPGEYLHPPLPSEEGVFHLSAGGALEPVEPRQPAEGTFLEILRLAGEGLSFSWLPRDGARRYELRLVDASDPSHPLVQAQTEQPFLVLDPPSLEGITGEGTLFWTVRWEDSEGSWSEPSPARSLEIVDGRFALRPIFPPDGYLLAGSLGPEARFTWSRNFSASTNFQISRNDDFSDLLMEERLQGESLFGRAWPPGTYHWRLRTYNVDGSVFLETPARTLRVVPPLDPPRLYHPLEGQEHLLLQGDITELRWTPVEGAGFYRVQLFREDQPGEAILEERFLPEPFLPIPLGSLPSGRYRVVLQAFALETEKNSRLIGYRTTGDFSSRRLFPAELQEPSDHATFAGLEALRQGVELSWVSREHSGAIDLELFRDGQRVNPREFPGGELPLDPGAGEQRVTLKGLPRGTYDWRIRSEYRGFDLSSRERRSFTVAPIPLLEPPLLETPVSGTVLGVPYLSRAEDLRFSWEPLEGANRYVFRLICESSGASLVGDLLLEESEFLLTDLSLLDRGDFRWEVRGQLRDEPRVVIQEGLVAAGYFRVDLPDLRAPQLFLQDSLYGY</sequence>
<reference evidence="2" key="1">
    <citation type="submission" date="2015-12" db="EMBL/GenBank/DDBJ databases">
        <authorList>
            <person name="Lodha T.D."/>
            <person name="Chintalapati S."/>
            <person name="Chintalapati V.R."/>
            <person name="Sravanthi T."/>
        </authorList>
    </citation>
    <scope>NUCLEOTIDE SEQUENCE [LARGE SCALE GENOMIC DNA]</scope>
    <source>
        <strain evidence="2">JC133</strain>
    </source>
</reference>
<dbReference type="Gene3D" id="2.60.40.10">
    <property type="entry name" value="Immunoglobulins"/>
    <property type="match status" value="3"/>
</dbReference>
<dbReference type="Proteomes" id="UP000237350">
    <property type="component" value="Unassembled WGS sequence"/>
</dbReference>
<comment type="caution">
    <text evidence="1">The sequence shown here is derived from an EMBL/GenBank/DDBJ whole genome shotgun (WGS) entry which is preliminary data.</text>
</comment>
<evidence type="ECO:0000313" key="1">
    <source>
        <dbReference type="EMBL" id="POR00483.1"/>
    </source>
</evidence>
<evidence type="ECO:0000313" key="2">
    <source>
        <dbReference type="Proteomes" id="UP000237350"/>
    </source>
</evidence>
<dbReference type="EMBL" id="LPWH01000074">
    <property type="protein sequence ID" value="POR00483.1"/>
    <property type="molecule type" value="Genomic_DNA"/>
</dbReference>
<proteinExistence type="predicted"/>
<dbReference type="RefSeq" id="WP_103680541.1">
    <property type="nucleotide sequence ID" value="NZ_LPWH01000074.1"/>
</dbReference>
<dbReference type="OrthoDB" id="340531at2"/>
<organism evidence="1 2">
    <name type="scientific">Alkalispirochaeta sphaeroplastigenens</name>
    <dbReference type="NCBI Taxonomy" id="1187066"/>
    <lineage>
        <taxon>Bacteria</taxon>
        <taxon>Pseudomonadati</taxon>
        <taxon>Spirochaetota</taxon>
        <taxon>Spirochaetia</taxon>
        <taxon>Spirochaetales</taxon>
        <taxon>Spirochaetaceae</taxon>
        <taxon>Alkalispirochaeta</taxon>
    </lineage>
</organism>
<dbReference type="InterPro" id="IPR013783">
    <property type="entry name" value="Ig-like_fold"/>
</dbReference>